<feature type="compositionally biased region" description="Low complexity" evidence="1">
    <location>
        <begin position="231"/>
        <end position="247"/>
    </location>
</feature>
<evidence type="ECO:0000256" key="1">
    <source>
        <dbReference type="SAM" id="MobiDB-lite"/>
    </source>
</evidence>
<feature type="compositionally biased region" description="Basic residues" evidence="1">
    <location>
        <begin position="213"/>
        <end position="230"/>
    </location>
</feature>
<feature type="compositionally biased region" description="Basic and acidic residues" evidence="1">
    <location>
        <begin position="248"/>
        <end position="257"/>
    </location>
</feature>
<reference evidence="2 3" key="1">
    <citation type="journal article" date="2012" name="Genome Biol.">
        <title>Genome and low-iron response of an oceanic diatom adapted to chronic iron limitation.</title>
        <authorList>
            <person name="Lommer M."/>
            <person name="Specht M."/>
            <person name="Roy A.S."/>
            <person name="Kraemer L."/>
            <person name="Andreson R."/>
            <person name="Gutowska M.A."/>
            <person name="Wolf J."/>
            <person name="Bergner S.V."/>
            <person name="Schilhabel M.B."/>
            <person name="Klostermeier U.C."/>
            <person name="Beiko R.G."/>
            <person name="Rosenstiel P."/>
            <person name="Hippler M."/>
            <person name="Laroche J."/>
        </authorList>
    </citation>
    <scope>NUCLEOTIDE SEQUENCE [LARGE SCALE GENOMIC DNA]</scope>
    <source>
        <strain evidence="2 3">CCMP1005</strain>
    </source>
</reference>
<comment type="caution">
    <text evidence="2">The sequence shown here is derived from an EMBL/GenBank/DDBJ whole genome shotgun (WGS) entry which is preliminary data.</text>
</comment>
<evidence type="ECO:0000313" key="2">
    <source>
        <dbReference type="EMBL" id="EJK60815.1"/>
    </source>
</evidence>
<name>K0S6E3_THAOC</name>
<dbReference type="Proteomes" id="UP000266841">
    <property type="component" value="Unassembled WGS sequence"/>
</dbReference>
<accession>K0S6E3</accession>
<feature type="compositionally biased region" description="Basic and acidic residues" evidence="1">
    <location>
        <begin position="115"/>
        <end position="127"/>
    </location>
</feature>
<proteinExistence type="predicted"/>
<evidence type="ECO:0000313" key="3">
    <source>
        <dbReference type="Proteomes" id="UP000266841"/>
    </source>
</evidence>
<feature type="non-terminal residue" evidence="2">
    <location>
        <position position="1"/>
    </location>
</feature>
<feature type="region of interest" description="Disordered" evidence="1">
    <location>
        <begin position="206"/>
        <end position="322"/>
    </location>
</feature>
<sequence length="322" mass="34298">SLLDSAVVCVAANLFAFIPPAIASRVPLSRVSLFASLGRALRSSICVTPDDSYACEPLASKLLEVTFSNRNDYHLCYKSGGMYCRGTVDLGMPSLSSLELQEGLLYNASNGPQKEPGDVRTSKRPEARNGTSVDGTGDLITCCTARGPAANRGLTLQNAKKSIGPKIFDARLRNEAYDHDTTCAHHSRQQLQYKDEHADEAIEGARNQATRGARARRRHTGLAGRQRLRAPGRLPLRLGRRLLPPGGVREEQGHRGDDTEEPGGEARPGVPAAHGVHRLEGAAGPEAGGGGPGGHGGGGSDRRGVFVGRPEEVTERCALDRK</sequence>
<dbReference type="EMBL" id="AGNL01020664">
    <property type="protein sequence ID" value="EJK60815.1"/>
    <property type="molecule type" value="Genomic_DNA"/>
</dbReference>
<feature type="region of interest" description="Disordered" evidence="1">
    <location>
        <begin position="107"/>
        <end position="131"/>
    </location>
</feature>
<keyword evidence="3" id="KW-1185">Reference proteome</keyword>
<organism evidence="2 3">
    <name type="scientific">Thalassiosira oceanica</name>
    <name type="common">Marine diatom</name>
    <dbReference type="NCBI Taxonomy" id="159749"/>
    <lineage>
        <taxon>Eukaryota</taxon>
        <taxon>Sar</taxon>
        <taxon>Stramenopiles</taxon>
        <taxon>Ochrophyta</taxon>
        <taxon>Bacillariophyta</taxon>
        <taxon>Coscinodiscophyceae</taxon>
        <taxon>Thalassiosirophycidae</taxon>
        <taxon>Thalassiosirales</taxon>
        <taxon>Thalassiosiraceae</taxon>
        <taxon>Thalassiosira</taxon>
    </lineage>
</organism>
<dbReference type="AlphaFoldDB" id="K0S6E3"/>
<feature type="compositionally biased region" description="Gly residues" evidence="1">
    <location>
        <begin position="286"/>
        <end position="299"/>
    </location>
</feature>
<protein>
    <submittedName>
        <fullName evidence="2">Uncharacterized protein</fullName>
    </submittedName>
</protein>
<feature type="compositionally biased region" description="Basic and acidic residues" evidence="1">
    <location>
        <begin position="300"/>
        <end position="322"/>
    </location>
</feature>
<gene>
    <name evidence="2" type="ORF">THAOC_18772</name>
</gene>